<dbReference type="RefSeq" id="WP_126144965.1">
    <property type="nucleotide sequence ID" value="NZ_RXHU01000131.1"/>
</dbReference>
<name>A0A3S0BGH5_9BACL</name>
<keyword evidence="5" id="KW-1185">Reference proteome</keyword>
<sequence>MNNRDVLIGLHELEGVGWKTIDQVVTKFPELGVLPTLSASDLRAAGLRGAVAEQIAAKLTPSFIEDKLHLYNKHGVQLVTRMDAEFPAILNEIAGPPWVLYAKGRIALLKEHLLGMVGTRTPTLYGKKIAEEWASALSRAGLGIVSGLARGIDSRAHAGALQGPSSTVAVLGCAINQIYPRENALLYRRIEEEGVIISEYPIGCGMHPGMFPQRNRIIAGLSLGVTVVEAAEDSGSLITVEHALDASRDVFAIPGPIHSRQSGGVHKLLKDGAKLVTQVEEIVEEYKHLLGKADFSMIGKANPVLSLTPDELEIYRIVSEEPVSIDTLIEATQFTFGHLHGVLLSLVLKKAIKQLPGSSYIRA</sequence>
<organism evidence="4 5">
    <name type="scientific">Paenibacillus whitsoniae</name>
    <dbReference type="NCBI Taxonomy" id="2496558"/>
    <lineage>
        <taxon>Bacteria</taxon>
        <taxon>Bacillati</taxon>
        <taxon>Bacillota</taxon>
        <taxon>Bacilli</taxon>
        <taxon>Bacillales</taxon>
        <taxon>Paenibacillaceae</taxon>
        <taxon>Paenibacillus</taxon>
    </lineage>
</organism>
<dbReference type="OrthoDB" id="9785707at2"/>
<dbReference type="InterPro" id="IPR003488">
    <property type="entry name" value="DprA"/>
</dbReference>
<dbReference type="Pfam" id="PF17782">
    <property type="entry name" value="WHD_DprA"/>
    <property type="match status" value="1"/>
</dbReference>
<evidence type="ECO:0000256" key="1">
    <source>
        <dbReference type="ARBA" id="ARBA00006525"/>
    </source>
</evidence>
<dbReference type="EMBL" id="RXHU01000131">
    <property type="protein sequence ID" value="RTE01765.1"/>
    <property type="molecule type" value="Genomic_DNA"/>
</dbReference>
<dbReference type="Pfam" id="PF02481">
    <property type="entry name" value="DNA_processg_A"/>
    <property type="match status" value="1"/>
</dbReference>
<proteinExistence type="inferred from homology"/>
<feature type="domain" description="DprA winged helix" evidence="3">
    <location>
        <begin position="303"/>
        <end position="357"/>
    </location>
</feature>
<evidence type="ECO:0000259" key="3">
    <source>
        <dbReference type="Pfam" id="PF17782"/>
    </source>
</evidence>
<feature type="domain" description="Smf/DprA SLOG" evidence="2">
    <location>
        <begin position="78"/>
        <end position="286"/>
    </location>
</feature>
<evidence type="ECO:0000259" key="2">
    <source>
        <dbReference type="Pfam" id="PF02481"/>
    </source>
</evidence>
<dbReference type="PANTHER" id="PTHR43022:SF1">
    <property type="entry name" value="PROTEIN SMF"/>
    <property type="match status" value="1"/>
</dbReference>
<evidence type="ECO:0000313" key="5">
    <source>
        <dbReference type="Proteomes" id="UP000276128"/>
    </source>
</evidence>
<dbReference type="Proteomes" id="UP000276128">
    <property type="component" value="Unassembled WGS sequence"/>
</dbReference>
<dbReference type="InterPro" id="IPR036388">
    <property type="entry name" value="WH-like_DNA-bd_sf"/>
</dbReference>
<protein>
    <submittedName>
        <fullName evidence="4">DNA-protecting protein DprA</fullName>
    </submittedName>
</protein>
<dbReference type="PANTHER" id="PTHR43022">
    <property type="entry name" value="PROTEIN SMF"/>
    <property type="match status" value="1"/>
</dbReference>
<comment type="similarity">
    <text evidence="1">Belongs to the DprA/Smf family.</text>
</comment>
<dbReference type="Gene3D" id="1.10.10.10">
    <property type="entry name" value="Winged helix-like DNA-binding domain superfamily/Winged helix DNA-binding domain"/>
    <property type="match status" value="1"/>
</dbReference>
<reference evidence="4 5" key="1">
    <citation type="submission" date="2018-12" db="EMBL/GenBank/DDBJ databases">
        <title>Bacillus ochoae sp. nov., Paenibacillus whitsoniae sp. nov., Paenibacillus spiritus sp. nov. Isolated from the Mars Exploration Rover during spacecraft assembly.</title>
        <authorList>
            <person name="Seuylemezian A."/>
            <person name="Vaishampayan P."/>
        </authorList>
    </citation>
    <scope>NUCLEOTIDE SEQUENCE [LARGE SCALE GENOMIC DNA]</scope>
    <source>
        <strain evidence="4 5">MER 54</strain>
    </source>
</reference>
<dbReference type="Gene3D" id="3.40.50.450">
    <property type="match status" value="1"/>
</dbReference>
<evidence type="ECO:0000313" key="4">
    <source>
        <dbReference type="EMBL" id="RTE01765.1"/>
    </source>
</evidence>
<comment type="caution">
    <text evidence="4">The sequence shown here is derived from an EMBL/GenBank/DDBJ whole genome shotgun (WGS) entry which is preliminary data.</text>
</comment>
<accession>A0A3S0BGH5</accession>
<gene>
    <name evidence="4" type="primary">dprA</name>
    <name evidence="4" type="ORF">EJQ19_30425</name>
</gene>
<dbReference type="InterPro" id="IPR057666">
    <property type="entry name" value="DrpA_SLOG"/>
</dbReference>
<dbReference type="InterPro" id="IPR041614">
    <property type="entry name" value="DprA_WH"/>
</dbReference>
<dbReference type="AlphaFoldDB" id="A0A3S0BGH5"/>
<dbReference type="SUPFAM" id="SSF102405">
    <property type="entry name" value="MCP/YpsA-like"/>
    <property type="match status" value="1"/>
</dbReference>
<dbReference type="GO" id="GO:0009294">
    <property type="term" value="P:DNA-mediated transformation"/>
    <property type="evidence" value="ECO:0007669"/>
    <property type="project" value="InterPro"/>
</dbReference>
<dbReference type="NCBIfam" id="TIGR00732">
    <property type="entry name" value="dprA"/>
    <property type="match status" value="1"/>
</dbReference>